<dbReference type="InterPro" id="IPR003613">
    <property type="entry name" value="Ubox_domain"/>
</dbReference>
<dbReference type="PANTHER" id="PTHR46573">
    <property type="entry name" value="WD REPEAT, SAM AND U-BOX DOMAIN-CONTAINING PROTEIN 1"/>
    <property type="match status" value="1"/>
</dbReference>
<feature type="region of interest" description="Disordered" evidence="1">
    <location>
        <begin position="348"/>
        <end position="400"/>
    </location>
</feature>
<feature type="compositionally biased region" description="Low complexity" evidence="1">
    <location>
        <begin position="372"/>
        <end position="387"/>
    </location>
</feature>
<dbReference type="Pfam" id="PF04564">
    <property type="entry name" value="U-box"/>
    <property type="match status" value="1"/>
</dbReference>
<dbReference type="PANTHER" id="PTHR46573:SF1">
    <property type="entry name" value="WD REPEAT, SAM AND U-BOX DOMAIN-CONTAINING PROTEIN 1"/>
    <property type="match status" value="1"/>
</dbReference>
<dbReference type="InterPro" id="IPR052085">
    <property type="entry name" value="WD-SAM-U-box"/>
</dbReference>
<feature type="region of interest" description="Disordered" evidence="1">
    <location>
        <begin position="139"/>
        <end position="166"/>
    </location>
</feature>
<sequence length="400" mass="43070">MGRCTKDAQRGYSMPLYVIEGSACLSVFYLCRAFAGLAHSGRKCSALLLFMLAPSLSFVSDSSRGLVGLCSLSASVGHEVIVSWRVGVLCFYSTCSSFLLLAGMRFPAVHLRGQMSRLAHYGNEASDEDEFDFVDSSRSAQSDDYCMPPEAVESGSAGSPSPSRHSGLLPGFGLGSDLSEPDFLGGETDDDSDRETESDGEISNANNLEFEDEYTCDSEEALLPPQLPVVAEEKLQECWPLGDATFAIFICPITHDVMTDPVVSADGYTYERAAIARWFETSRKSPVTGQTLPHADLVPNQSVRTLLKTIIDMTEKHQEKSAQSHGKHRDSSSSDGWFGTCERCEVADRRSEADQTETSKEAQKVWSKARTSCSSASASSSSSSSSSFPQVGVGVGLGGL</sequence>
<dbReference type="PROSITE" id="PS51698">
    <property type="entry name" value="U_BOX"/>
    <property type="match status" value="1"/>
</dbReference>
<dbReference type="Gene3D" id="3.30.40.10">
    <property type="entry name" value="Zinc/RING finger domain, C3HC4 (zinc finger)"/>
    <property type="match status" value="1"/>
</dbReference>
<feature type="domain" description="U-box" evidence="3">
    <location>
        <begin position="244"/>
        <end position="320"/>
    </location>
</feature>
<feature type="region of interest" description="Disordered" evidence="1">
    <location>
        <begin position="180"/>
        <end position="209"/>
    </location>
</feature>
<dbReference type="InterPro" id="IPR013083">
    <property type="entry name" value="Znf_RING/FYVE/PHD"/>
</dbReference>
<gene>
    <name evidence="4" type="ORF">CCMP2556_LOCUS25234</name>
</gene>
<evidence type="ECO:0000256" key="1">
    <source>
        <dbReference type="SAM" id="MobiDB-lite"/>
    </source>
</evidence>
<comment type="caution">
    <text evidence="4">The sequence shown here is derived from an EMBL/GenBank/DDBJ whole genome shotgun (WGS) entry which is preliminary data.</text>
</comment>
<evidence type="ECO:0000259" key="3">
    <source>
        <dbReference type="PROSITE" id="PS51698"/>
    </source>
</evidence>
<keyword evidence="2" id="KW-1133">Transmembrane helix</keyword>
<evidence type="ECO:0000313" key="4">
    <source>
        <dbReference type="EMBL" id="CAK9049227.1"/>
    </source>
</evidence>
<keyword evidence="5" id="KW-1185">Reference proteome</keyword>
<accession>A0ABP0MCL7</accession>
<evidence type="ECO:0000256" key="2">
    <source>
        <dbReference type="SAM" id="Phobius"/>
    </source>
</evidence>
<evidence type="ECO:0000313" key="5">
    <source>
        <dbReference type="Proteomes" id="UP001642484"/>
    </source>
</evidence>
<keyword evidence="2" id="KW-0472">Membrane</keyword>
<feature type="compositionally biased region" description="Acidic residues" evidence="1">
    <location>
        <begin position="187"/>
        <end position="200"/>
    </location>
</feature>
<feature type="transmembrane region" description="Helical" evidence="2">
    <location>
        <begin position="80"/>
        <end position="102"/>
    </location>
</feature>
<protein>
    <recommendedName>
        <fullName evidence="3">U-box domain-containing protein</fullName>
    </recommendedName>
</protein>
<dbReference type="CDD" id="cd16655">
    <property type="entry name" value="RING-Ubox_WDSUB1-like"/>
    <property type="match status" value="1"/>
</dbReference>
<dbReference type="EMBL" id="CAXAMN010016847">
    <property type="protein sequence ID" value="CAK9049227.1"/>
    <property type="molecule type" value="Genomic_DNA"/>
</dbReference>
<feature type="compositionally biased region" description="Basic and acidic residues" evidence="1">
    <location>
        <begin position="348"/>
        <end position="363"/>
    </location>
</feature>
<dbReference type="SMART" id="SM00504">
    <property type="entry name" value="Ubox"/>
    <property type="match status" value="1"/>
</dbReference>
<reference evidence="4 5" key="1">
    <citation type="submission" date="2024-02" db="EMBL/GenBank/DDBJ databases">
        <authorList>
            <person name="Chen Y."/>
            <person name="Shah S."/>
            <person name="Dougan E. K."/>
            <person name="Thang M."/>
            <person name="Chan C."/>
        </authorList>
    </citation>
    <scope>NUCLEOTIDE SEQUENCE [LARGE SCALE GENOMIC DNA]</scope>
</reference>
<name>A0ABP0MCL7_9DINO</name>
<organism evidence="4 5">
    <name type="scientific">Durusdinium trenchii</name>
    <dbReference type="NCBI Taxonomy" id="1381693"/>
    <lineage>
        <taxon>Eukaryota</taxon>
        <taxon>Sar</taxon>
        <taxon>Alveolata</taxon>
        <taxon>Dinophyceae</taxon>
        <taxon>Suessiales</taxon>
        <taxon>Symbiodiniaceae</taxon>
        <taxon>Durusdinium</taxon>
    </lineage>
</organism>
<dbReference type="SUPFAM" id="SSF57850">
    <property type="entry name" value="RING/U-box"/>
    <property type="match status" value="1"/>
</dbReference>
<dbReference type="Proteomes" id="UP001642484">
    <property type="component" value="Unassembled WGS sequence"/>
</dbReference>
<proteinExistence type="predicted"/>
<keyword evidence="2" id="KW-0812">Transmembrane</keyword>